<dbReference type="GO" id="GO:0016989">
    <property type="term" value="F:sigma factor antagonist activity"/>
    <property type="evidence" value="ECO:0007669"/>
    <property type="project" value="TreeGrafter"/>
</dbReference>
<dbReference type="PANTHER" id="PTHR30273">
    <property type="entry name" value="PERIPLASMIC SIGNAL SENSOR AND SIGMA FACTOR ACTIVATOR FECR-RELATED"/>
    <property type="match status" value="1"/>
</dbReference>
<dbReference type="PIRSF" id="PIRSF018266">
    <property type="entry name" value="FecR"/>
    <property type="match status" value="1"/>
</dbReference>
<dbReference type="Gene3D" id="3.55.50.30">
    <property type="match status" value="1"/>
</dbReference>
<dbReference type="Gene3D" id="2.60.120.1440">
    <property type="match status" value="1"/>
</dbReference>
<feature type="domain" description="FecR protein" evidence="2">
    <location>
        <begin position="100"/>
        <end position="190"/>
    </location>
</feature>
<name>A0A4Q9Z482_9FLAO</name>
<organism evidence="4 5">
    <name type="scientific">Flavobacterium silvisoli</name>
    <dbReference type="NCBI Taxonomy" id="2529433"/>
    <lineage>
        <taxon>Bacteria</taxon>
        <taxon>Pseudomonadati</taxon>
        <taxon>Bacteroidota</taxon>
        <taxon>Flavobacteriia</taxon>
        <taxon>Flavobacteriales</taxon>
        <taxon>Flavobacteriaceae</taxon>
        <taxon>Flavobacterium</taxon>
    </lineage>
</organism>
<feature type="transmembrane region" description="Helical" evidence="1">
    <location>
        <begin position="75"/>
        <end position="95"/>
    </location>
</feature>
<evidence type="ECO:0000313" key="4">
    <source>
        <dbReference type="EMBL" id="TBX69226.1"/>
    </source>
</evidence>
<proteinExistence type="predicted"/>
<comment type="caution">
    <text evidence="4">The sequence shown here is derived from an EMBL/GenBank/DDBJ whole genome shotgun (WGS) entry which is preliminary data.</text>
</comment>
<evidence type="ECO:0000313" key="5">
    <source>
        <dbReference type="Proteomes" id="UP000293300"/>
    </source>
</evidence>
<evidence type="ECO:0000259" key="2">
    <source>
        <dbReference type="Pfam" id="PF04773"/>
    </source>
</evidence>
<dbReference type="InterPro" id="IPR032508">
    <property type="entry name" value="FecR_C"/>
</dbReference>
<protein>
    <submittedName>
        <fullName evidence="4">DUF4974 domain-containing protein</fullName>
    </submittedName>
</protein>
<dbReference type="OrthoDB" id="1097347at2"/>
<reference evidence="4 5" key="1">
    <citation type="submission" date="2019-02" db="EMBL/GenBank/DDBJ databases">
        <title>Flavobacterium sp. RD-2-33 isolated from forest soil.</title>
        <authorList>
            <person name="Chaudhary D.K."/>
        </authorList>
    </citation>
    <scope>NUCLEOTIDE SEQUENCE [LARGE SCALE GENOMIC DNA]</scope>
    <source>
        <strain evidence="4 5">RD-2-33</strain>
    </source>
</reference>
<accession>A0A4Q9Z482</accession>
<keyword evidence="1" id="KW-1133">Transmembrane helix</keyword>
<dbReference type="Pfam" id="PF04773">
    <property type="entry name" value="FecR"/>
    <property type="match status" value="1"/>
</dbReference>
<keyword evidence="1" id="KW-0472">Membrane</keyword>
<evidence type="ECO:0000256" key="1">
    <source>
        <dbReference type="SAM" id="Phobius"/>
    </source>
</evidence>
<keyword evidence="1" id="KW-0812">Transmembrane</keyword>
<dbReference type="Pfam" id="PF16344">
    <property type="entry name" value="FecR_C"/>
    <property type="match status" value="1"/>
</dbReference>
<evidence type="ECO:0000259" key="3">
    <source>
        <dbReference type="Pfam" id="PF16344"/>
    </source>
</evidence>
<dbReference type="InterPro" id="IPR006860">
    <property type="entry name" value="FecR"/>
</dbReference>
<dbReference type="RefSeq" id="WP_131476000.1">
    <property type="nucleotide sequence ID" value="NZ_SJPE01000007.1"/>
</dbReference>
<dbReference type="PANTHER" id="PTHR30273:SF2">
    <property type="entry name" value="PROTEIN FECR"/>
    <property type="match status" value="1"/>
</dbReference>
<feature type="domain" description="Protein FecR C-terminal" evidence="3">
    <location>
        <begin position="233"/>
        <end position="293"/>
    </location>
</feature>
<sequence length="300" mass="34208">MKANKDTYLSDWLSGQITDEELKELVSEEDFEAYRKVKNTLEGFQIEDPDLEQNFNAVIQKRNAPNKPSTPVLSLWKYLTVAACLVLCFGIYHFFIASNTVVTDFGTTTTVLLSDNSKVALNSKSKLIYSNYFEYKRTLQLEGEAFFEVQKGSPFIVETTLGKVRVLGTKFNVISFRDFFEVVCYEGKVKVTKGPKTTILTHGESVRFYDDTIENWADATSRKPSWLTGESAFRNVPMEYVFDQFENQYHIAVSYPKHIGNVKFTGTFTHNNPDVALQAICIPLHLKYTQEDSGKILITE</sequence>
<dbReference type="AlphaFoldDB" id="A0A4Q9Z482"/>
<dbReference type="InterPro" id="IPR012373">
    <property type="entry name" value="Ferrdict_sens_TM"/>
</dbReference>
<dbReference type="EMBL" id="SJPE01000007">
    <property type="protein sequence ID" value="TBX69226.1"/>
    <property type="molecule type" value="Genomic_DNA"/>
</dbReference>
<dbReference type="Proteomes" id="UP000293300">
    <property type="component" value="Unassembled WGS sequence"/>
</dbReference>
<gene>
    <name evidence="4" type="ORF">EZL74_07565</name>
</gene>
<keyword evidence="5" id="KW-1185">Reference proteome</keyword>